<protein>
    <submittedName>
        <fullName evidence="1">Uncharacterized protein</fullName>
    </submittedName>
</protein>
<accession>C4WR01</accession>
<proteinExistence type="predicted"/>
<gene>
    <name evidence="1" type="ORF">OINT_2001903</name>
</gene>
<dbReference type="EMBL" id="ACQA01000002">
    <property type="protein sequence ID" value="EEQ94656.1"/>
    <property type="molecule type" value="Genomic_DNA"/>
</dbReference>
<organism evidence="1 2">
    <name type="scientific">Brucella intermedia LMG 3301</name>
    <dbReference type="NCBI Taxonomy" id="641118"/>
    <lineage>
        <taxon>Bacteria</taxon>
        <taxon>Pseudomonadati</taxon>
        <taxon>Pseudomonadota</taxon>
        <taxon>Alphaproteobacteria</taxon>
        <taxon>Hyphomicrobiales</taxon>
        <taxon>Brucellaceae</taxon>
        <taxon>Brucella/Ochrobactrum group</taxon>
        <taxon>Brucella</taxon>
    </lineage>
</organism>
<reference evidence="1 2" key="1">
    <citation type="submission" date="2009-05" db="EMBL/GenBank/DDBJ databases">
        <authorList>
            <person name="Setubal J.C."/>
            <person name="Boyle S."/>
            <person name="Crasta O.R."/>
            <person name="Gillespie J.J."/>
            <person name="Kenyon R.W."/>
            <person name="Lu J."/>
            <person name="Mane S."/>
            <person name="Nagrani S."/>
            <person name="Shallom J.M."/>
            <person name="Shallom S."/>
            <person name="Shukla M."/>
            <person name="Snyder E.E."/>
            <person name="Sobral B.W."/>
            <person name="Wattam A.R."/>
            <person name="Will R."/>
            <person name="Williams K."/>
            <person name="Yoo H."/>
            <person name="Munk C."/>
            <person name="Tapia R."/>
            <person name="Green L."/>
            <person name="Rogers Y."/>
            <person name="Detter J.C."/>
            <person name="Bruce D."/>
            <person name="Brettin T.S."/>
            <person name="Tsolis R."/>
        </authorList>
    </citation>
    <scope>NUCLEOTIDE SEQUENCE [LARGE SCALE GENOMIC DNA]</scope>
    <source>
        <strain evidence="1 2">LMG 3301</strain>
    </source>
</reference>
<comment type="caution">
    <text evidence="1">The sequence shown here is derived from an EMBL/GenBank/DDBJ whole genome shotgun (WGS) entry which is preliminary data.</text>
</comment>
<dbReference type="Proteomes" id="UP000004386">
    <property type="component" value="Unassembled WGS sequence"/>
</dbReference>
<sequence length="60" mass="6950">MTNEMKGSRSDGAKRIDHAKHGIQYRLAINTSPIGRGKRRSIHGKGRCRWTKYFITYVIM</sequence>
<evidence type="ECO:0000313" key="2">
    <source>
        <dbReference type="Proteomes" id="UP000004386"/>
    </source>
</evidence>
<dbReference type="HOGENOM" id="CLU_2937056_0_0_5"/>
<dbReference type="AlphaFoldDB" id="C4WR01"/>
<name>C4WR01_9HYPH</name>
<evidence type="ECO:0000313" key="1">
    <source>
        <dbReference type="EMBL" id="EEQ94656.1"/>
    </source>
</evidence>